<organism evidence="1 2">
    <name type="scientific">Bacteroides thetaiotaomicron</name>
    <dbReference type="NCBI Taxonomy" id="818"/>
    <lineage>
        <taxon>Bacteria</taxon>
        <taxon>Pseudomonadati</taxon>
        <taxon>Bacteroidota</taxon>
        <taxon>Bacteroidia</taxon>
        <taxon>Bacteroidales</taxon>
        <taxon>Bacteroidaceae</taxon>
        <taxon>Bacteroides</taxon>
    </lineage>
</organism>
<dbReference type="Gene3D" id="3.90.580.10">
    <property type="entry name" value="Zinc finger, CHC2-type domain"/>
    <property type="match status" value="1"/>
</dbReference>
<sequence>MELEQIRRISLVGFLEDLGHMPVSRKGNDVWFRSPFRNERTASFKVDTQRNVWFDFDAPI</sequence>
<dbReference type="GO" id="GO:0003677">
    <property type="term" value="F:DNA binding"/>
    <property type="evidence" value="ECO:0007669"/>
    <property type="project" value="InterPro"/>
</dbReference>
<reference evidence="1" key="1">
    <citation type="submission" date="2021-06" db="EMBL/GenBank/DDBJ databases">
        <title>Interrogation of the integrated mobile genetic elements in gut-associated Bacteroides with a consensus prediction approach.</title>
        <authorList>
            <person name="Campbell D.E."/>
            <person name="Leigh J.R."/>
            <person name="Kim T."/>
            <person name="England W."/>
            <person name="Whitaker R.J."/>
            <person name="Degnan P.H."/>
        </authorList>
    </citation>
    <scope>NUCLEOTIDE SEQUENCE</scope>
    <source>
        <strain evidence="1">VPI-BTDOT2</strain>
    </source>
</reference>
<evidence type="ECO:0008006" key="3">
    <source>
        <dbReference type="Google" id="ProtNLM"/>
    </source>
</evidence>
<accession>A0AA46YYK7</accession>
<protein>
    <recommendedName>
        <fullName evidence="3">DNA primase</fullName>
    </recommendedName>
</protein>
<evidence type="ECO:0000313" key="2">
    <source>
        <dbReference type="Proteomes" id="UP001156216"/>
    </source>
</evidence>
<dbReference type="Proteomes" id="UP001156216">
    <property type="component" value="Chromosome"/>
</dbReference>
<proteinExistence type="predicted"/>
<dbReference type="GO" id="GO:0006260">
    <property type="term" value="P:DNA replication"/>
    <property type="evidence" value="ECO:0007669"/>
    <property type="project" value="InterPro"/>
</dbReference>
<evidence type="ECO:0000313" key="1">
    <source>
        <dbReference type="EMBL" id="UYU71722.1"/>
    </source>
</evidence>
<dbReference type="GO" id="GO:0008270">
    <property type="term" value="F:zinc ion binding"/>
    <property type="evidence" value="ECO:0007669"/>
    <property type="project" value="InterPro"/>
</dbReference>
<gene>
    <name evidence="1" type="ORF">KQP59_01010</name>
</gene>
<dbReference type="EMBL" id="CP083681">
    <property type="protein sequence ID" value="UYU71722.1"/>
    <property type="molecule type" value="Genomic_DNA"/>
</dbReference>
<dbReference type="InterPro" id="IPR036977">
    <property type="entry name" value="DNA_primase_Znf_CHC2"/>
</dbReference>
<dbReference type="RefSeq" id="WP_227224241.1">
    <property type="nucleotide sequence ID" value="NZ_CP083681.1"/>
</dbReference>
<dbReference type="SUPFAM" id="SSF57783">
    <property type="entry name" value="Zinc beta-ribbon"/>
    <property type="match status" value="1"/>
</dbReference>
<name>A0AA46YYK7_BACT4</name>
<dbReference type="AlphaFoldDB" id="A0AA46YYK7"/>